<keyword evidence="2" id="KW-1185">Reference proteome</keyword>
<dbReference type="OrthoDB" id="3270129at2759"/>
<organism evidence="1 2">
    <name type="scientific">Pycnoporus cinnabarinus</name>
    <name type="common">Cinnabar-red polypore</name>
    <name type="synonym">Trametes cinnabarina</name>
    <dbReference type="NCBI Taxonomy" id="5643"/>
    <lineage>
        <taxon>Eukaryota</taxon>
        <taxon>Fungi</taxon>
        <taxon>Dikarya</taxon>
        <taxon>Basidiomycota</taxon>
        <taxon>Agaricomycotina</taxon>
        <taxon>Agaricomycetes</taxon>
        <taxon>Polyporales</taxon>
        <taxon>Polyporaceae</taxon>
        <taxon>Trametes</taxon>
    </lineage>
</organism>
<evidence type="ECO:0000313" key="1">
    <source>
        <dbReference type="EMBL" id="CDO75903.1"/>
    </source>
</evidence>
<reference evidence="1" key="1">
    <citation type="submission" date="2014-01" db="EMBL/GenBank/DDBJ databases">
        <title>The genome of the white-rot fungus Pycnoporus cinnabarinus: a basidiomycete model with a versatile arsenal for lignocellulosic biomass breakdown.</title>
        <authorList>
            <person name="Levasseur A."/>
            <person name="Lomascolo A."/>
            <person name="Ruiz-Duenas F.J."/>
            <person name="Uzan E."/>
            <person name="Piumi F."/>
            <person name="Kues U."/>
            <person name="Ram A.F.J."/>
            <person name="Murat C."/>
            <person name="Haon M."/>
            <person name="Benoit I."/>
            <person name="Arfi Y."/>
            <person name="Chevret D."/>
            <person name="Drula E."/>
            <person name="Kwon M.J."/>
            <person name="Gouret P."/>
            <person name="Lesage-Meessen L."/>
            <person name="Lombard V."/>
            <person name="Mariette J."/>
            <person name="Noirot C."/>
            <person name="Park J."/>
            <person name="Patyshakuliyeva A."/>
            <person name="Wieneger R.A.B."/>
            <person name="Wosten H.A.B."/>
            <person name="Martin F."/>
            <person name="Coutinho P.M."/>
            <person name="de Vries R."/>
            <person name="Martinez A.T."/>
            <person name="Klopp C."/>
            <person name="Pontarotti P."/>
            <person name="Henrissat B."/>
            <person name="Record E."/>
        </authorList>
    </citation>
    <scope>NUCLEOTIDE SEQUENCE [LARGE SCALE GENOMIC DNA]</scope>
    <source>
        <strain evidence="1">BRFM137</strain>
    </source>
</reference>
<dbReference type="OMA" id="DGHEGME"/>
<comment type="caution">
    <text evidence="1">The sequence shown here is derived from an EMBL/GenBank/DDBJ whole genome shotgun (WGS) entry which is preliminary data.</text>
</comment>
<evidence type="ECO:0000313" key="2">
    <source>
        <dbReference type="Proteomes" id="UP000029665"/>
    </source>
</evidence>
<gene>
    <name evidence="1" type="ORF">BN946_scf184768.g5</name>
</gene>
<dbReference type="AlphaFoldDB" id="A0A060STX5"/>
<name>A0A060STX5_PYCCI</name>
<sequence>MSFISMDKTHLARDLWPAGIGKPVKDADDITTLPSSRVVPGDYADLCQWLCVDSSDEEGHVKVFVNPDACAGEHGLLEVTLRIQGFIVDANLNALGNWRGDIQSAPKAVQSLRLDSGGFGNAFLPQVQALRNIRELVLKLLCKQSSTTGGGNGDIVLKRRVFQKVRPGVTGTSTLRVQDDPTGRAAKIEHMWRVCHRIGAGVQEEDGTMSRANALVIRRGDFVDVAVGIQVHSMRAHKQRKTEVHFCPLEVVRLRSAREVKMLIAVGAKPMKPVTAIKEVRRDTGFAFAEATTQVSEMQTD</sequence>
<dbReference type="Proteomes" id="UP000029665">
    <property type="component" value="Unassembled WGS sequence"/>
</dbReference>
<dbReference type="EMBL" id="CCBP010000308">
    <property type="protein sequence ID" value="CDO75903.1"/>
    <property type="molecule type" value="Genomic_DNA"/>
</dbReference>
<dbReference type="HOGENOM" id="CLU_927933_0_0_1"/>
<proteinExistence type="predicted"/>
<protein>
    <submittedName>
        <fullName evidence="1">Uncharacterized protein</fullName>
    </submittedName>
</protein>
<accession>A0A060STX5</accession>